<evidence type="ECO:0000313" key="1">
    <source>
        <dbReference type="EMBL" id="PRY36280.1"/>
    </source>
</evidence>
<evidence type="ECO:0000313" key="2">
    <source>
        <dbReference type="Proteomes" id="UP000239494"/>
    </source>
</evidence>
<reference evidence="1 2" key="1">
    <citation type="submission" date="2018-03" db="EMBL/GenBank/DDBJ databases">
        <title>Genomic Encyclopedia of Archaeal and Bacterial Type Strains, Phase II (KMG-II): from individual species to whole genera.</title>
        <authorList>
            <person name="Goeker M."/>
        </authorList>
    </citation>
    <scope>NUCLEOTIDE SEQUENCE [LARGE SCALE GENOMIC DNA]</scope>
    <source>
        <strain evidence="1 2">DSM 44720</strain>
    </source>
</reference>
<dbReference type="RefSeq" id="WP_146175018.1">
    <property type="nucleotide sequence ID" value="NZ_PVTF01000012.1"/>
</dbReference>
<protein>
    <submittedName>
        <fullName evidence="1">Uncharacterized protein</fullName>
    </submittedName>
</protein>
<dbReference type="AlphaFoldDB" id="A0A2T0SS96"/>
<proteinExistence type="predicted"/>
<dbReference type="EMBL" id="PVTF01000012">
    <property type="protein sequence ID" value="PRY36280.1"/>
    <property type="molecule type" value="Genomic_DNA"/>
</dbReference>
<accession>A0A2T0SS96</accession>
<name>A0A2T0SS96_9PSEU</name>
<keyword evidence="2" id="KW-1185">Reference proteome</keyword>
<dbReference type="Proteomes" id="UP000239494">
    <property type="component" value="Unassembled WGS sequence"/>
</dbReference>
<dbReference type="OrthoDB" id="9779415at2"/>
<comment type="caution">
    <text evidence="1">The sequence shown here is derived from an EMBL/GenBank/DDBJ whole genome shotgun (WGS) entry which is preliminary data.</text>
</comment>
<organism evidence="1 2">
    <name type="scientific">Umezawaea tangerina</name>
    <dbReference type="NCBI Taxonomy" id="84725"/>
    <lineage>
        <taxon>Bacteria</taxon>
        <taxon>Bacillati</taxon>
        <taxon>Actinomycetota</taxon>
        <taxon>Actinomycetes</taxon>
        <taxon>Pseudonocardiales</taxon>
        <taxon>Pseudonocardiaceae</taxon>
        <taxon>Umezawaea</taxon>
    </lineage>
</organism>
<sequence>MAPTPDIAPAMALLTHSCARPTADATPAEQALWLREHADLRERLAATPGVDRVLGDEMRALATADRDQAHLIVAAGVS</sequence>
<gene>
    <name evidence="1" type="ORF">CLV43_112207</name>
</gene>